<dbReference type="GeneID" id="19686872"/>
<accession>A0A060AGC1</accession>
<protein>
    <submittedName>
        <fullName evidence="1">Uncharacterized protein</fullName>
    </submittedName>
</protein>
<dbReference type="RefSeq" id="YP_009042358.1">
    <property type="nucleotide sequence ID" value="NC_024354.1"/>
</dbReference>
<proteinExistence type="predicted"/>
<organism evidence="1 2">
    <name type="scientific">Cronobacter phage CR8</name>
    <dbReference type="NCBI Taxonomy" id="1327934"/>
    <lineage>
        <taxon>Viruses</taxon>
        <taxon>Duplodnaviria</taxon>
        <taxon>Heunggongvirae</taxon>
        <taxon>Uroviricota</taxon>
        <taxon>Caudoviricetes</taxon>
        <taxon>Vequintavirinae</taxon>
        <taxon>Certrevirus</taxon>
        <taxon>Certrevirus CR8</taxon>
    </lineage>
</organism>
<name>A0A060AGC1_9CAUD</name>
<evidence type="ECO:0000313" key="2">
    <source>
        <dbReference type="Proteomes" id="UP000026984"/>
    </source>
</evidence>
<keyword evidence="2" id="KW-1185">Reference proteome</keyword>
<dbReference type="KEGG" id="vg:19686872"/>
<sequence length="80" mass="9050">MNLGKNQIGVLKCLSDGRYGYIAFPWGCGWVWNTRQGTIKILETLVKKGLVEKGTYTTEEGKTYPQYTISRTGEVYILGR</sequence>
<gene>
    <name evidence="1" type="ORF">CR8_121</name>
</gene>
<dbReference type="EMBL" id="KC954774">
    <property type="protein sequence ID" value="AIA64651.1"/>
    <property type="molecule type" value="Genomic_DNA"/>
</dbReference>
<reference evidence="1 2" key="1">
    <citation type="submission" date="2013-04" db="EMBL/GenBank/DDBJ databases">
        <title>Complete Genome Sequence of Cronobacter sakazakii Bacteriophage CR8.</title>
        <authorList>
            <person name="Kim Y."/>
            <person name="Shin H."/>
            <person name="Ryu S."/>
        </authorList>
    </citation>
    <scope>NUCLEOTIDE SEQUENCE [LARGE SCALE GENOMIC DNA]</scope>
</reference>
<evidence type="ECO:0000313" key="1">
    <source>
        <dbReference type="EMBL" id="AIA64651.1"/>
    </source>
</evidence>
<dbReference type="Proteomes" id="UP000026984">
    <property type="component" value="Segment"/>
</dbReference>